<dbReference type="Proteomes" id="UP000316437">
    <property type="component" value="Unassembled WGS sequence"/>
</dbReference>
<reference evidence="1 2" key="1">
    <citation type="submission" date="2019-06" db="EMBL/GenBank/DDBJ databases">
        <title>Sorghum-associated microbial communities from plants grown in Nebraska, USA.</title>
        <authorList>
            <person name="Schachtman D."/>
        </authorList>
    </citation>
    <scope>NUCLEOTIDE SEQUENCE [LARGE SCALE GENOMIC DNA]</scope>
    <source>
        <strain evidence="1 2">110</strain>
    </source>
</reference>
<accession>A0A543EGC2</accession>
<protein>
    <submittedName>
        <fullName evidence="1">Uncharacterized protein</fullName>
    </submittedName>
</protein>
<gene>
    <name evidence="1" type="ORF">FB551_0304</name>
</gene>
<proteinExistence type="predicted"/>
<evidence type="ECO:0000313" key="1">
    <source>
        <dbReference type="EMBL" id="TQM20631.1"/>
    </source>
</evidence>
<name>A0A543EGC2_9FLAO</name>
<dbReference type="AlphaFoldDB" id="A0A543EGC2"/>
<keyword evidence="2" id="KW-1185">Reference proteome</keyword>
<organism evidence="1 2">
    <name type="scientific">Chryseobacterium aquifrigidense</name>
    <dbReference type="NCBI Taxonomy" id="558021"/>
    <lineage>
        <taxon>Bacteria</taxon>
        <taxon>Pseudomonadati</taxon>
        <taxon>Bacteroidota</taxon>
        <taxon>Flavobacteriia</taxon>
        <taxon>Flavobacteriales</taxon>
        <taxon>Weeksellaceae</taxon>
        <taxon>Chryseobacterium group</taxon>
        <taxon>Chryseobacterium</taxon>
    </lineage>
</organism>
<comment type="caution">
    <text evidence="1">The sequence shown here is derived from an EMBL/GenBank/DDBJ whole genome shotgun (WGS) entry which is preliminary data.</text>
</comment>
<dbReference type="EMBL" id="VFPD01000001">
    <property type="protein sequence ID" value="TQM20631.1"/>
    <property type="molecule type" value="Genomic_DNA"/>
</dbReference>
<sequence>MIIMSKKTETASNEAVFFIYRKYFFHPYNFFRLK</sequence>
<evidence type="ECO:0000313" key="2">
    <source>
        <dbReference type="Proteomes" id="UP000316437"/>
    </source>
</evidence>